<dbReference type="GeneTree" id="ENSGT00940000177152"/>
<dbReference type="AlphaFoldDB" id="A0A3P8WXJ7"/>
<reference evidence="2" key="2">
    <citation type="submission" date="2025-09" db="UniProtKB">
        <authorList>
            <consortium name="Ensembl"/>
        </authorList>
    </citation>
    <scope>IDENTIFICATION</scope>
</reference>
<dbReference type="Ensembl" id="ENSCSET00000030515.1">
    <property type="protein sequence ID" value="ENSCSEP00000030111.1"/>
    <property type="gene ID" value="ENSCSEG00000019289.1"/>
</dbReference>
<sequence length="148" mass="16104">MRHSRTAIVGESSAETHVGEGAVDRKGTIRWRVVAVSVLSATLFTAAVGCISLLQFGHFIYCILNCIIFFSANILLFGWEGFWSILVLSVLAGSICAVFSWIITYLDSYQLGKVPPTLDAIDKNVHIGYAVAIGNGFMAMLTVIWSLT</sequence>
<dbReference type="InParanoid" id="A0A3P8WXJ7"/>
<keyword evidence="1" id="KW-1133">Transmembrane helix</keyword>
<feature type="transmembrane region" description="Helical" evidence="1">
    <location>
        <begin position="33"/>
        <end position="54"/>
    </location>
</feature>
<keyword evidence="1" id="KW-0472">Membrane</keyword>
<keyword evidence="3" id="KW-1185">Reference proteome</keyword>
<keyword evidence="1" id="KW-0812">Transmembrane</keyword>
<dbReference type="STRING" id="244447.ENSCSEP00000030111"/>
<feature type="transmembrane region" description="Helical" evidence="1">
    <location>
        <begin position="85"/>
        <end position="106"/>
    </location>
</feature>
<reference evidence="2" key="1">
    <citation type="submission" date="2025-08" db="UniProtKB">
        <authorList>
            <consortium name="Ensembl"/>
        </authorList>
    </citation>
    <scope>IDENTIFICATION</scope>
</reference>
<organism evidence="2 3">
    <name type="scientific">Cynoglossus semilaevis</name>
    <name type="common">Tongue sole</name>
    <dbReference type="NCBI Taxonomy" id="244447"/>
    <lineage>
        <taxon>Eukaryota</taxon>
        <taxon>Metazoa</taxon>
        <taxon>Chordata</taxon>
        <taxon>Craniata</taxon>
        <taxon>Vertebrata</taxon>
        <taxon>Euteleostomi</taxon>
        <taxon>Actinopterygii</taxon>
        <taxon>Neopterygii</taxon>
        <taxon>Teleostei</taxon>
        <taxon>Neoteleostei</taxon>
        <taxon>Acanthomorphata</taxon>
        <taxon>Carangaria</taxon>
        <taxon>Pleuronectiformes</taxon>
        <taxon>Pleuronectoidei</taxon>
        <taxon>Cynoglossidae</taxon>
        <taxon>Cynoglossinae</taxon>
        <taxon>Cynoglossus</taxon>
    </lineage>
</organism>
<feature type="transmembrane region" description="Helical" evidence="1">
    <location>
        <begin position="127"/>
        <end position="147"/>
    </location>
</feature>
<name>A0A3P8WXJ7_CYNSE</name>
<evidence type="ECO:0000256" key="1">
    <source>
        <dbReference type="SAM" id="Phobius"/>
    </source>
</evidence>
<dbReference type="Pfam" id="PF15062">
    <property type="entry name" value="ARL6IP6"/>
    <property type="match status" value="1"/>
</dbReference>
<evidence type="ECO:0000313" key="2">
    <source>
        <dbReference type="Ensembl" id="ENSCSEP00000030111.1"/>
    </source>
</evidence>
<dbReference type="Proteomes" id="UP000265120">
    <property type="component" value="Unassembled WGS sequence"/>
</dbReference>
<protein>
    <submittedName>
        <fullName evidence="2">ADP ribosylation factor like GTPase 6 interacting protein 6</fullName>
    </submittedName>
</protein>
<dbReference type="InterPro" id="IPR029383">
    <property type="entry name" value="ARL6IP6"/>
</dbReference>
<accession>A0A3P8WXJ7</accession>
<dbReference type="PANTHER" id="PTHR28640">
    <property type="entry name" value="ADP-RIBOSYLATION FACTOR-LIKE PROTEIN 6-INTERACTING PROTEIN 6"/>
    <property type="match status" value="1"/>
</dbReference>
<feature type="transmembrane region" description="Helical" evidence="1">
    <location>
        <begin position="59"/>
        <end position="79"/>
    </location>
</feature>
<evidence type="ECO:0000313" key="3">
    <source>
        <dbReference type="Proteomes" id="UP000265120"/>
    </source>
</evidence>
<proteinExistence type="predicted"/>
<dbReference type="PANTHER" id="PTHR28640:SF1">
    <property type="entry name" value="ADP-RIBOSYLATION FACTOR-LIKE PROTEIN 6-INTERACTING PROTEIN 6"/>
    <property type="match status" value="1"/>
</dbReference>